<reference evidence="2 3" key="1">
    <citation type="submission" date="2024-03" db="EMBL/GenBank/DDBJ databases">
        <title>Complete genome sequence of the green alga Chloropicon roscoffensis RCC1871.</title>
        <authorList>
            <person name="Lemieux C."/>
            <person name="Pombert J.-F."/>
            <person name="Otis C."/>
            <person name="Turmel M."/>
        </authorList>
    </citation>
    <scope>NUCLEOTIDE SEQUENCE [LARGE SCALE GENOMIC DNA]</scope>
    <source>
        <strain evidence="2 3">RCC1871</strain>
    </source>
</reference>
<feature type="region of interest" description="Disordered" evidence="1">
    <location>
        <begin position="1"/>
        <end position="37"/>
    </location>
</feature>
<dbReference type="EMBL" id="CP151519">
    <property type="protein sequence ID" value="WZN67248.1"/>
    <property type="molecule type" value="Genomic_DNA"/>
</dbReference>
<sequence length="425" mass="48416">MKPAASRWGAGARTPPAVGSPAQRRDASGSSRARRRPWCRADSARAFKTSEAASEEAGEDEQRWDLWLALPLQPGKRRVTRRRELVKNKIYSFEQLLGTLDVIVNQRMTVVALRGGGLFVHSPVAPTKECLRLLEELELKHGSVRYIVLPTTAVEHKVFFGPFCREFPEAELFAAPRQWSIPPLPNSFLGFPRKVTTISTEKRGEYPWQREFDIAILNLTVGIGPFVEVAFYHKSTRTLLVTDTCFMIPEEPPEVCQVDPTPLLKRARDDKRDGMVMSKDTEANRIKGWWKTILFSIFFQPSSVEFAPWEWPTALVWRDDRWVEKVKTVQNKLLVAPILQELVFSRDPNGALEYMRKLCKFRFRRIVPAHFDAPIEATPRDLRRAAAFLKDGEDGDGDYPESELKLLRGLTQFLTITGIAGKPKV</sequence>
<organism evidence="2 3">
    <name type="scientific">Chloropicon roscoffensis</name>
    <dbReference type="NCBI Taxonomy" id="1461544"/>
    <lineage>
        <taxon>Eukaryota</taxon>
        <taxon>Viridiplantae</taxon>
        <taxon>Chlorophyta</taxon>
        <taxon>Chloropicophyceae</taxon>
        <taxon>Chloropicales</taxon>
        <taxon>Chloropicaceae</taxon>
        <taxon>Chloropicon</taxon>
    </lineage>
</organism>
<protein>
    <submittedName>
        <fullName evidence="2">DUF4336 domain-containing protein</fullName>
    </submittedName>
</protein>
<dbReference type="AlphaFoldDB" id="A0AAX4PMF9"/>
<dbReference type="PANTHER" id="PTHR33835:SF2">
    <property type="entry name" value="LYSINE-TRNA LIGASE"/>
    <property type="match status" value="1"/>
</dbReference>
<dbReference type="InterPro" id="IPR025638">
    <property type="entry name" value="DUF4336"/>
</dbReference>
<dbReference type="Proteomes" id="UP001472866">
    <property type="component" value="Chromosome 19"/>
</dbReference>
<evidence type="ECO:0000313" key="2">
    <source>
        <dbReference type="EMBL" id="WZN67248.1"/>
    </source>
</evidence>
<proteinExistence type="predicted"/>
<evidence type="ECO:0000313" key="3">
    <source>
        <dbReference type="Proteomes" id="UP001472866"/>
    </source>
</evidence>
<dbReference type="PANTHER" id="PTHR33835">
    <property type="entry name" value="YALI0C07656P"/>
    <property type="match status" value="1"/>
</dbReference>
<gene>
    <name evidence="2" type="ORF">HKI87_19g88210</name>
</gene>
<accession>A0AAX4PMF9</accession>
<dbReference type="Pfam" id="PF14234">
    <property type="entry name" value="DUF4336"/>
    <property type="match status" value="1"/>
</dbReference>
<evidence type="ECO:0000256" key="1">
    <source>
        <dbReference type="SAM" id="MobiDB-lite"/>
    </source>
</evidence>
<name>A0AAX4PMF9_9CHLO</name>
<keyword evidence="3" id="KW-1185">Reference proteome</keyword>